<evidence type="ECO:0000313" key="1">
    <source>
        <dbReference type="EMBL" id="MBI6625528.1"/>
    </source>
</evidence>
<accession>A0A8I1E628</accession>
<protein>
    <submittedName>
        <fullName evidence="1">Uncharacterized protein</fullName>
    </submittedName>
</protein>
<gene>
    <name evidence="1" type="ORF">YA0853_17900</name>
</gene>
<comment type="caution">
    <text evidence="1">The sequence shown here is derived from an EMBL/GenBank/DDBJ whole genome shotgun (WGS) entry which is preliminary data.</text>
</comment>
<evidence type="ECO:0000313" key="2">
    <source>
        <dbReference type="Proteomes" id="UP000645865"/>
    </source>
</evidence>
<dbReference type="GeneID" id="58697009"/>
<dbReference type="RefSeq" id="WP_143506393.1">
    <property type="nucleotide sequence ID" value="NZ_BQHF01000011.1"/>
</dbReference>
<reference evidence="1" key="1">
    <citation type="submission" date="2020-12" db="EMBL/GenBank/DDBJ databases">
        <title>Comparative genomic insights into the epidemiology and virulence of plant pathogenic Pseudomonads from Turkey.</title>
        <authorList>
            <person name="Dillon M."/>
            <person name="Ruiz-Bedoya T."/>
            <person name="Bendalovic-Torma C."/>
            <person name="Guttman K.M."/>
            <person name="Kwak H."/>
            <person name="Middleton M.A."/>
            <person name="Wang P.W."/>
            <person name="Horuz S."/>
            <person name="Aysan Y."/>
            <person name="Guttman D.S."/>
        </authorList>
    </citation>
    <scope>NUCLEOTIDE SEQUENCE</scope>
    <source>
        <strain evidence="1">S5_IA_3a</strain>
    </source>
</reference>
<name>A0A8I1E628_9PSED</name>
<organism evidence="1 2">
    <name type="scientific">Pseudomonas rhodesiae</name>
    <dbReference type="NCBI Taxonomy" id="76760"/>
    <lineage>
        <taxon>Bacteria</taxon>
        <taxon>Pseudomonadati</taxon>
        <taxon>Pseudomonadota</taxon>
        <taxon>Gammaproteobacteria</taxon>
        <taxon>Pseudomonadales</taxon>
        <taxon>Pseudomonadaceae</taxon>
        <taxon>Pseudomonas</taxon>
    </lineage>
</organism>
<dbReference type="Proteomes" id="UP000645865">
    <property type="component" value="Unassembled WGS sequence"/>
</dbReference>
<dbReference type="EMBL" id="JAEILH010000027">
    <property type="protein sequence ID" value="MBI6625528.1"/>
    <property type="molecule type" value="Genomic_DNA"/>
</dbReference>
<dbReference type="AlphaFoldDB" id="A0A8I1E628"/>
<proteinExistence type="predicted"/>
<sequence length="204" mass="23767">MTPLFSKTTPSEATLIAARIAPVFDAVLNEYDFLKYPAAHYQAFKTSYSARTAQNPQIADSLLWKWGHWGKPNYPQRHRNLIAEVEGLWPRFIGSGCAQAPDQTFQWWQAQFKRQTTYITSAYITHLVHHSAPLPIIDQHNFRAMNALFETVRPSQKRKKRPSSWNDIQVLKDFMSQVLLAMPQRSFSELDRFLMMYGRNHVPR</sequence>